<dbReference type="AlphaFoldDB" id="U6L8J0"/>
<dbReference type="Proteomes" id="UP000030747">
    <property type="component" value="Unassembled WGS sequence"/>
</dbReference>
<evidence type="ECO:0000313" key="3">
    <source>
        <dbReference type="Proteomes" id="UP000030747"/>
    </source>
</evidence>
<reference evidence="2" key="1">
    <citation type="submission" date="2013-10" db="EMBL/GenBank/DDBJ databases">
        <title>Genomic analysis of the causative agents of coccidiosis in chickens.</title>
        <authorList>
            <person name="Reid A.J."/>
            <person name="Blake D."/>
            <person name="Billington K."/>
            <person name="Browne H."/>
            <person name="Dunn M."/>
            <person name="Hung S."/>
            <person name="Kawahara F."/>
            <person name="Miranda-Saavedra D."/>
            <person name="Mourier T."/>
            <person name="Nagra H."/>
            <person name="Otto T.D."/>
            <person name="Rawlings N."/>
            <person name="Sanchez A."/>
            <person name="Sanders M."/>
            <person name="Subramaniam C."/>
            <person name="Tay Y."/>
            <person name="Dear P."/>
            <person name="Doerig C."/>
            <person name="Gruber A."/>
            <person name="Parkinson J."/>
            <person name="Shirley M."/>
            <person name="Wan K.L."/>
            <person name="Berriman M."/>
            <person name="Tomley F."/>
            <person name="Pain A."/>
        </authorList>
    </citation>
    <scope>NUCLEOTIDE SEQUENCE [LARGE SCALE GENOMIC DNA]</scope>
    <source>
        <strain evidence="2">Houghton</strain>
    </source>
</reference>
<evidence type="ECO:0000313" key="2">
    <source>
        <dbReference type="EMBL" id="CDJ44105.1"/>
    </source>
</evidence>
<reference evidence="2" key="2">
    <citation type="submission" date="2013-10" db="EMBL/GenBank/DDBJ databases">
        <authorList>
            <person name="Aslett M."/>
        </authorList>
    </citation>
    <scope>NUCLEOTIDE SEQUENCE [LARGE SCALE GENOMIC DNA]</scope>
    <source>
        <strain evidence="2">Houghton</strain>
    </source>
</reference>
<feature type="region of interest" description="Disordered" evidence="1">
    <location>
        <begin position="1"/>
        <end position="24"/>
    </location>
</feature>
<gene>
    <name evidence="2" type="ORF">ETH_00007655</name>
</gene>
<feature type="compositionally biased region" description="Basic and acidic residues" evidence="1">
    <location>
        <begin position="10"/>
        <end position="24"/>
    </location>
</feature>
<proteinExistence type="predicted"/>
<feature type="non-terminal residue" evidence="2">
    <location>
        <position position="1"/>
    </location>
</feature>
<keyword evidence="3" id="KW-1185">Reference proteome</keyword>
<dbReference type="EMBL" id="HG676531">
    <property type="protein sequence ID" value="CDJ44105.1"/>
    <property type="molecule type" value="Genomic_DNA"/>
</dbReference>
<protein>
    <submittedName>
        <fullName evidence="2">Uncharacterized protein</fullName>
    </submittedName>
</protein>
<accession>U6L8J0</accession>
<evidence type="ECO:0000256" key="1">
    <source>
        <dbReference type="SAM" id="MobiDB-lite"/>
    </source>
</evidence>
<sequence length="24" mass="2654">NTALTSAKEGGCREFRRERGARMG</sequence>
<name>U6L8J0_EIMTE</name>
<organism evidence="2 3">
    <name type="scientific">Eimeria tenella</name>
    <name type="common">Coccidian parasite</name>
    <dbReference type="NCBI Taxonomy" id="5802"/>
    <lineage>
        <taxon>Eukaryota</taxon>
        <taxon>Sar</taxon>
        <taxon>Alveolata</taxon>
        <taxon>Apicomplexa</taxon>
        <taxon>Conoidasida</taxon>
        <taxon>Coccidia</taxon>
        <taxon>Eucoccidiorida</taxon>
        <taxon>Eimeriorina</taxon>
        <taxon>Eimeriidae</taxon>
        <taxon>Eimeria</taxon>
    </lineage>
</organism>